<organism evidence="2 3">
    <name type="scientific">Virgibacillus natechei</name>
    <dbReference type="NCBI Taxonomy" id="1216297"/>
    <lineage>
        <taxon>Bacteria</taxon>
        <taxon>Bacillati</taxon>
        <taxon>Bacillota</taxon>
        <taxon>Bacilli</taxon>
        <taxon>Bacillales</taxon>
        <taxon>Bacillaceae</taxon>
        <taxon>Virgibacillus</taxon>
    </lineage>
</organism>
<proteinExistence type="predicted"/>
<evidence type="ECO:0000313" key="3">
    <source>
        <dbReference type="Proteomes" id="UP001519345"/>
    </source>
</evidence>
<dbReference type="PROSITE" id="PS51257">
    <property type="entry name" value="PROKAR_LIPOPROTEIN"/>
    <property type="match status" value="1"/>
</dbReference>
<protein>
    <recommendedName>
        <fullName evidence="4">Lipoprotein</fullName>
    </recommendedName>
</protein>
<dbReference type="RefSeq" id="WP_209464483.1">
    <property type="nucleotide sequence ID" value="NZ_CP110224.1"/>
</dbReference>
<evidence type="ECO:0000256" key="1">
    <source>
        <dbReference type="SAM" id="SignalP"/>
    </source>
</evidence>
<evidence type="ECO:0008006" key="4">
    <source>
        <dbReference type="Google" id="ProtNLM"/>
    </source>
</evidence>
<comment type="caution">
    <text evidence="2">The sequence shown here is derived from an EMBL/GenBank/DDBJ whole genome shotgun (WGS) entry which is preliminary data.</text>
</comment>
<dbReference type="EMBL" id="JAGGKX010000026">
    <property type="protein sequence ID" value="MBP1971432.1"/>
    <property type="molecule type" value="Genomic_DNA"/>
</dbReference>
<keyword evidence="3" id="KW-1185">Reference proteome</keyword>
<feature type="signal peptide" evidence="1">
    <location>
        <begin position="1"/>
        <end position="18"/>
    </location>
</feature>
<evidence type="ECO:0000313" key="2">
    <source>
        <dbReference type="EMBL" id="MBP1971432.1"/>
    </source>
</evidence>
<dbReference type="Proteomes" id="UP001519345">
    <property type="component" value="Unassembled WGS sequence"/>
</dbReference>
<reference evidence="2 3" key="1">
    <citation type="submission" date="2021-03" db="EMBL/GenBank/DDBJ databases">
        <title>Genomic Encyclopedia of Type Strains, Phase IV (KMG-IV): sequencing the most valuable type-strain genomes for metagenomic binning, comparative biology and taxonomic classification.</title>
        <authorList>
            <person name="Goeker M."/>
        </authorList>
    </citation>
    <scope>NUCLEOTIDE SEQUENCE [LARGE SCALE GENOMIC DNA]</scope>
    <source>
        <strain evidence="2 3">DSM 25609</strain>
    </source>
</reference>
<keyword evidence="1" id="KW-0732">Signal</keyword>
<sequence>MRKLFLVAILCISLGLVACSSPEADELVEYHNSYVETVNPKANQMDAELEKLSMIADPEEAFEFQNENIIPIAEEIIEYIESNEPETDVVKELHDLRLEQMNGWIEGFELRNGAMEKAAEMADEQEINELVQQSDEKFMETAEKAQIADERLVEMAEEHNVELEEE</sequence>
<name>A0ABS4IKE6_9BACI</name>
<feature type="chain" id="PRO_5046505663" description="Lipoprotein" evidence="1">
    <location>
        <begin position="19"/>
        <end position="166"/>
    </location>
</feature>
<accession>A0ABS4IKE6</accession>
<gene>
    <name evidence="2" type="ORF">J2Z83_003571</name>
</gene>